<proteinExistence type="predicted"/>
<dbReference type="Proteomes" id="UP000304928">
    <property type="component" value="Unassembled WGS sequence"/>
</dbReference>
<sequence length="500" mass="56223">MATCNVTTLLSQMSNVWRARRYIFLQEAVLFLLPVNTTHNMSLSSGAPPIMSGPTILDLQVAHAQAALSSAGAWSSNDLTRLCKVHGIYSGSIDHSKLLLVMLRKTLTQPVVYEGFGLPDLITFIKARGLGIDQTIRDAVEAAEKSLEASARHQADPQQESSSSTPTLLCAEFDAENVRMTEGTAHNIASVDALSSSYDGWGVFDFVPYHGQQHLPVDQGTAPEPCQHTDDLIRVLEVADREREFDFLALPAEMRQMVYHYVCRASLTVLHPQRQPAITRVCRQTRTEALPVYYGNNRFAVAVSEYRGSPYNHWMRCIESPCLARIRSFAFVELFRQKVIEVDFTPHGKIHYHVKMRGLPSKSILDERWRQSSRTGGHRMGGCLRPSPCEETIKDLDNDGRNLILGKPVRYTEDYLGSDHQTEALIQKIVEREASVRESKMAAHAGSEYHKSLGHDAFLTPWLSVKDWILLKEEWNRAEGFSIVGLRALSYAFGSTEFWE</sequence>
<dbReference type="PANTHER" id="PTHR42085">
    <property type="entry name" value="F-BOX DOMAIN-CONTAINING PROTEIN"/>
    <property type="match status" value="1"/>
</dbReference>
<dbReference type="InterPro" id="IPR038883">
    <property type="entry name" value="AN11006-like"/>
</dbReference>
<evidence type="ECO:0000256" key="1">
    <source>
        <dbReference type="SAM" id="MobiDB-lite"/>
    </source>
</evidence>
<dbReference type="AlphaFoldDB" id="A0A4S9BCG9"/>
<organism evidence="2 3">
    <name type="scientific">Aureobasidium pullulans</name>
    <name type="common">Black yeast</name>
    <name type="synonym">Pullularia pullulans</name>
    <dbReference type="NCBI Taxonomy" id="5580"/>
    <lineage>
        <taxon>Eukaryota</taxon>
        <taxon>Fungi</taxon>
        <taxon>Dikarya</taxon>
        <taxon>Ascomycota</taxon>
        <taxon>Pezizomycotina</taxon>
        <taxon>Dothideomycetes</taxon>
        <taxon>Dothideomycetidae</taxon>
        <taxon>Dothideales</taxon>
        <taxon>Saccotheciaceae</taxon>
        <taxon>Aureobasidium</taxon>
    </lineage>
</organism>
<protein>
    <submittedName>
        <fullName evidence="2">Uncharacterized protein</fullName>
    </submittedName>
</protein>
<evidence type="ECO:0000313" key="2">
    <source>
        <dbReference type="EMBL" id="THW90855.1"/>
    </source>
</evidence>
<accession>A0A4S9BCG9</accession>
<comment type="caution">
    <text evidence="2">The sequence shown here is derived from an EMBL/GenBank/DDBJ whole genome shotgun (WGS) entry which is preliminary data.</text>
</comment>
<gene>
    <name evidence="2" type="ORF">D6D15_04294</name>
</gene>
<dbReference type="PANTHER" id="PTHR42085:SF1">
    <property type="entry name" value="F-BOX DOMAIN-CONTAINING PROTEIN"/>
    <property type="match status" value="1"/>
</dbReference>
<feature type="compositionally biased region" description="Polar residues" evidence="1">
    <location>
        <begin position="156"/>
        <end position="166"/>
    </location>
</feature>
<name>A0A4S9BCG9_AURPU</name>
<evidence type="ECO:0000313" key="3">
    <source>
        <dbReference type="Proteomes" id="UP000304928"/>
    </source>
</evidence>
<feature type="region of interest" description="Disordered" evidence="1">
    <location>
        <begin position="147"/>
        <end position="166"/>
    </location>
</feature>
<reference evidence="2 3" key="1">
    <citation type="submission" date="2018-10" db="EMBL/GenBank/DDBJ databases">
        <title>Fifty Aureobasidium pullulans genomes reveal a recombining polyextremotolerant generalist.</title>
        <authorList>
            <person name="Gostincar C."/>
            <person name="Turk M."/>
            <person name="Zajc J."/>
            <person name="Gunde-Cimerman N."/>
        </authorList>
    </citation>
    <scope>NUCLEOTIDE SEQUENCE [LARGE SCALE GENOMIC DNA]</scope>
    <source>
        <strain evidence="2 3">EXF-10507</strain>
    </source>
</reference>
<dbReference type="EMBL" id="QZAR01000059">
    <property type="protein sequence ID" value="THW90855.1"/>
    <property type="molecule type" value="Genomic_DNA"/>
</dbReference>